<sequence>MGAMAMAVPVVRRHECASVYLIHAAGTFENGLGVVGKPLAGNLTDVLPSFAAVGLDSSAEYDATVAEGGQTMGDLIANLSSTCPEQKFILSGYSKGAMVVHATDLSDELKSHVCGISVFGDPDDAKGLAAGRGLADVWPIVDPVIGVNVAPFCNDGDAICDGGLDIATHLAYATDGSVTQAAAVLAAACA</sequence>
<dbReference type="OrthoDB" id="2586582at2759"/>
<evidence type="ECO:0000256" key="4">
    <source>
        <dbReference type="ARBA" id="ARBA00022487"/>
    </source>
</evidence>
<feature type="active site" evidence="10">
    <location>
        <position position="157"/>
    </location>
</feature>
<keyword evidence="5" id="KW-0964">Secreted</keyword>
<evidence type="ECO:0000256" key="10">
    <source>
        <dbReference type="PIRSR" id="PIRSR611150-1"/>
    </source>
</evidence>
<dbReference type="EMBL" id="VDMD01000006">
    <property type="protein sequence ID" value="TRM65038.1"/>
    <property type="molecule type" value="Genomic_DNA"/>
</dbReference>
<evidence type="ECO:0000256" key="8">
    <source>
        <dbReference type="ARBA" id="ARBA00023157"/>
    </source>
</evidence>
<evidence type="ECO:0000256" key="3">
    <source>
        <dbReference type="ARBA" id="ARBA00013095"/>
    </source>
</evidence>
<dbReference type="GO" id="GO:0016052">
    <property type="term" value="P:carbohydrate catabolic process"/>
    <property type="evidence" value="ECO:0007669"/>
    <property type="project" value="TreeGrafter"/>
</dbReference>
<evidence type="ECO:0000313" key="12">
    <source>
        <dbReference type="EMBL" id="TRM65038.1"/>
    </source>
</evidence>
<dbReference type="GO" id="GO:0005576">
    <property type="term" value="C:extracellular region"/>
    <property type="evidence" value="ECO:0007669"/>
    <property type="project" value="UniProtKB-SubCell"/>
</dbReference>
<dbReference type="InterPro" id="IPR011150">
    <property type="entry name" value="Cutinase_monf"/>
</dbReference>
<evidence type="ECO:0000256" key="5">
    <source>
        <dbReference type="ARBA" id="ARBA00022525"/>
    </source>
</evidence>
<dbReference type="Proteomes" id="UP000320762">
    <property type="component" value="Unassembled WGS sequence"/>
</dbReference>
<evidence type="ECO:0000256" key="6">
    <source>
        <dbReference type="ARBA" id="ARBA00022729"/>
    </source>
</evidence>
<evidence type="ECO:0000256" key="2">
    <source>
        <dbReference type="ARBA" id="ARBA00007534"/>
    </source>
</evidence>
<evidence type="ECO:0000256" key="7">
    <source>
        <dbReference type="ARBA" id="ARBA00022801"/>
    </source>
</evidence>
<proteinExistence type="inferred from homology"/>
<dbReference type="PANTHER" id="PTHR48250">
    <property type="entry name" value="CUTINASE 2-RELATED"/>
    <property type="match status" value="1"/>
</dbReference>
<dbReference type="Pfam" id="PF01083">
    <property type="entry name" value="Cutinase"/>
    <property type="match status" value="1"/>
</dbReference>
<evidence type="ECO:0000256" key="11">
    <source>
        <dbReference type="PIRSR" id="PIRSR611150-2"/>
    </source>
</evidence>
<dbReference type="GO" id="GO:0050525">
    <property type="term" value="F:cutinase activity"/>
    <property type="evidence" value="ECO:0007669"/>
    <property type="project" value="UniProtKB-EC"/>
</dbReference>
<dbReference type="PROSITE" id="PS00931">
    <property type="entry name" value="CUTINASE_2"/>
    <property type="match status" value="1"/>
</dbReference>
<evidence type="ECO:0000256" key="9">
    <source>
        <dbReference type="ARBA" id="ARBA00034045"/>
    </source>
</evidence>
<organism evidence="12 13">
    <name type="scientific">Schizophyllum amplum</name>
    <dbReference type="NCBI Taxonomy" id="97359"/>
    <lineage>
        <taxon>Eukaryota</taxon>
        <taxon>Fungi</taxon>
        <taxon>Dikarya</taxon>
        <taxon>Basidiomycota</taxon>
        <taxon>Agaricomycotina</taxon>
        <taxon>Agaricomycetes</taxon>
        <taxon>Agaricomycetidae</taxon>
        <taxon>Agaricales</taxon>
        <taxon>Schizophyllaceae</taxon>
        <taxon>Schizophyllum</taxon>
    </lineage>
</organism>
<feature type="active site" description="Nucleophile" evidence="10">
    <location>
        <position position="94"/>
    </location>
</feature>
<accession>A0A550CJT5</accession>
<keyword evidence="13" id="KW-1185">Reference proteome</keyword>
<dbReference type="STRING" id="97359.A0A550CJT5"/>
<reference evidence="12 13" key="1">
    <citation type="journal article" date="2019" name="New Phytol.">
        <title>Comparative genomics reveals unique wood-decay strategies and fruiting body development in the Schizophyllaceae.</title>
        <authorList>
            <person name="Almasi E."/>
            <person name="Sahu N."/>
            <person name="Krizsan K."/>
            <person name="Balint B."/>
            <person name="Kovacs G.M."/>
            <person name="Kiss B."/>
            <person name="Cseklye J."/>
            <person name="Drula E."/>
            <person name="Henrissat B."/>
            <person name="Nagy I."/>
            <person name="Chovatia M."/>
            <person name="Adam C."/>
            <person name="LaButti K."/>
            <person name="Lipzen A."/>
            <person name="Riley R."/>
            <person name="Grigoriev I.V."/>
            <person name="Nagy L.G."/>
        </authorList>
    </citation>
    <scope>NUCLEOTIDE SEQUENCE [LARGE SCALE GENOMIC DNA]</scope>
    <source>
        <strain evidence="12 13">NL-1724</strain>
    </source>
</reference>
<feature type="disulfide bond" evidence="11">
    <location>
        <begin position="16"/>
        <end position="83"/>
    </location>
</feature>
<keyword evidence="6" id="KW-0732">Signal</keyword>
<comment type="catalytic activity">
    <reaction evidence="9">
        <text>cutin + H2O = cutin monomers.</text>
        <dbReference type="EC" id="3.1.1.74"/>
    </reaction>
</comment>
<protein>
    <recommendedName>
        <fullName evidence="3">cutinase</fullName>
        <ecNumber evidence="3">3.1.1.74</ecNumber>
    </recommendedName>
</protein>
<dbReference type="PANTHER" id="PTHR48250:SF3">
    <property type="entry name" value="CUTINASE 1-RELATED"/>
    <property type="match status" value="1"/>
</dbReference>
<keyword evidence="7" id="KW-0378">Hydrolase</keyword>
<comment type="subcellular location">
    <subcellularLocation>
        <location evidence="1">Secreted</location>
    </subcellularLocation>
</comment>
<gene>
    <name evidence="12" type="ORF">BD626DRAFT_490698</name>
</gene>
<name>A0A550CJT5_9AGAR</name>
<keyword evidence="8 11" id="KW-1015">Disulfide bond</keyword>
<comment type="similarity">
    <text evidence="2">Belongs to the cutinase family.</text>
</comment>
<dbReference type="EC" id="3.1.1.74" evidence="3"/>
<dbReference type="InterPro" id="IPR043579">
    <property type="entry name" value="CUTINASE_2"/>
</dbReference>
<evidence type="ECO:0000313" key="13">
    <source>
        <dbReference type="Proteomes" id="UP000320762"/>
    </source>
</evidence>
<dbReference type="SMART" id="SM01110">
    <property type="entry name" value="Cutinase"/>
    <property type="match status" value="1"/>
</dbReference>
<comment type="caution">
    <text evidence="12">The sequence shown here is derived from an EMBL/GenBank/DDBJ whole genome shotgun (WGS) entry which is preliminary data.</text>
</comment>
<dbReference type="InterPro" id="IPR029058">
    <property type="entry name" value="AB_hydrolase_fold"/>
</dbReference>
<dbReference type="AlphaFoldDB" id="A0A550CJT5"/>
<dbReference type="SUPFAM" id="SSF53474">
    <property type="entry name" value="alpha/beta-Hydrolases"/>
    <property type="match status" value="1"/>
</dbReference>
<dbReference type="InterPro" id="IPR000675">
    <property type="entry name" value="Cutinase/axe"/>
</dbReference>
<feature type="disulfide bond" evidence="11">
    <location>
        <begin position="153"/>
        <end position="160"/>
    </location>
</feature>
<dbReference type="Gene3D" id="3.40.50.1820">
    <property type="entry name" value="alpha/beta hydrolase"/>
    <property type="match status" value="1"/>
</dbReference>
<keyword evidence="4" id="KW-0719">Serine esterase</keyword>
<evidence type="ECO:0000256" key="1">
    <source>
        <dbReference type="ARBA" id="ARBA00004613"/>
    </source>
</evidence>
<feature type="active site" description="Proton donor/acceptor" evidence="10">
    <location>
        <position position="169"/>
    </location>
</feature>